<organism evidence="1 2">
    <name type="scientific">Halopseudomonas aestusnigri</name>
    <dbReference type="NCBI Taxonomy" id="857252"/>
    <lineage>
        <taxon>Bacteria</taxon>
        <taxon>Pseudomonadati</taxon>
        <taxon>Pseudomonadota</taxon>
        <taxon>Gammaproteobacteria</taxon>
        <taxon>Pseudomonadales</taxon>
        <taxon>Pseudomonadaceae</taxon>
        <taxon>Halopseudomonas</taxon>
    </lineage>
</organism>
<name>A0AAQ1JQC2_9GAMM</name>
<proteinExistence type="predicted"/>
<keyword evidence="2" id="KW-1185">Reference proteome</keyword>
<dbReference type="Proteomes" id="UP000243518">
    <property type="component" value="Unassembled WGS sequence"/>
</dbReference>
<accession>A0AAQ1JQC2</accession>
<reference evidence="1 2" key="1">
    <citation type="submission" date="2016-10" db="EMBL/GenBank/DDBJ databases">
        <authorList>
            <person name="Varghese N."/>
            <person name="Submissions S."/>
        </authorList>
    </citation>
    <scope>NUCLEOTIDE SEQUENCE [LARGE SCALE GENOMIC DNA]</scope>
    <source>
        <strain evidence="1 2">CECT 8317</strain>
    </source>
</reference>
<protein>
    <submittedName>
        <fullName evidence="1">Uncharacterized protein</fullName>
    </submittedName>
</protein>
<sequence length="81" mass="9318">MVFKEQNHLPGVFPFFQKNTKHLISKAVMERPKKGSEPRHRSCTAKAIAVELTRSSFWRLGLLNEQQKLLPRAGAVDTQMR</sequence>
<gene>
    <name evidence="1" type="ORF">SAMN05216586_105189</name>
</gene>
<evidence type="ECO:0000313" key="2">
    <source>
        <dbReference type="Proteomes" id="UP000243518"/>
    </source>
</evidence>
<comment type="caution">
    <text evidence="1">The sequence shown here is derived from an EMBL/GenBank/DDBJ whole genome shotgun (WGS) entry which is preliminary data.</text>
</comment>
<evidence type="ECO:0000313" key="1">
    <source>
        <dbReference type="EMBL" id="SEG35831.1"/>
    </source>
</evidence>
<dbReference type="AlphaFoldDB" id="A0AAQ1JQC2"/>
<dbReference type="EMBL" id="FNVE01000005">
    <property type="protein sequence ID" value="SEG35831.1"/>
    <property type="molecule type" value="Genomic_DNA"/>
</dbReference>